<feature type="coiled-coil region" evidence="1">
    <location>
        <begin position="69"/>
        <end position="103"/>
    </location>
</feature>
<protein>
    <recommendedName>
        <fullName evidence="4">Nucleoid-associated protein YejK</fullName>
    </recommendedName>
</protein>
<gene>
    <name evidence="2" type="ORF">SAMN02910293_00655</name>
</gene>
<reference evidence="2 3" key="1">
    <citation type="submission" date="2016-10" db="EMBL/GenBank/DDBJ databases">
        <authorList>
            <person name="de Groot N.N."/>
        </authorList>
    </citation>
    <scope>NUCLEOTIDE SEQUENCE [LARGE SCALE GENOMIC DNA]</scope>
    <source>
        <strain evidence="2 3">A-4</strain>
    </source>
</reference>
<keyword evidence="1" id="KW-0175">Coiled coil</keyword>
<evidence type="ECO:0000313" key="3">
    <source>
        <dbReference type="Proteomes" id="UP000182508"/>
    </source>
</evidence>
<dbReference type="Proteomes" id="UP000182508">
    <property type="component" value="Unassembled WGS sequence"/>
</dbReference>
<dbReference type="STRING" id="439219.SAMN02910293_00655"/>
<evidence type="ECO:0008006" key="4">
    <source>
        <dbReference type="Google" id="ProtNLM"/>
    </source>
</evidence>
<dbReference type="AlphaFoldDB" id="A0A1G6AWG5"/>
<evidence type="ECO:0000313" key="2">
    <source>
        <dbReference type="EMBL" id="SDB12730.1"/>
    </source>
</evidence>
<evidence type="ECO:0000256" key="1">
    <source>
        <dbReference type="SAM" id="Coils"/>
    </source>
</evidence>
<dbReference type="RefSeq" id="WP_074485500.1">
    <property type="nucleotide sequence ID" value="NZ_FMXP01000007.1"/>
</dbReference>
<sequence>MKMMSSSIYTIDRKKGIAIENIPDEGSNFLDYFNEVLVKISNDKVKKKFLPKSTHTQVVTSVVNIIELNENSEDNNHLFKELAERLLEKESDVQEIINKMNKEVQVGSLMQSLFYNEELRQYMYVIAKVGHIDFINQRGLYSATGFPKNIKLYKSCIFHFDEQKEVIGAEVHLDTSSKYWYDEFLELRELTTDESNTEKAFSAIDGFLNRVIKRKYPKDRASLRNSFIHHFRQTTMMNYDEMIDNIFDGYNPIDSDFPIEEYQKKLLELPTTKKFERNFQVIQDIIKSRIRTNYNVFSGITMKVSDNREVINAFEEGGKRYLKIEVTDDTTFNEFRYKE</sequence>
<organism evidence="2 3">
    <name type="scientific">Streptococcus henryi</name>
    <dbReference type="NCBI Taxonomy" id="439219"/>
    <lineage>
        <taxon>Bacteria</taxon>
        <taxon>Bacillati</taxon>
        <taxon>Bacillota</taxon>
        <taxon>Bacilli</taxon>
        <taxon>Lactobacillales</taxon>
        <taxon>Streptococcaceae</taxon>
        <taxon>Streptococcus</taxon>
    </lineage>
</organism>
<accession>A0A1G6AWG5</accession>
<proteinExistence type="predicted"/>
<keyword evidence="3" id="KW-1185">Reference proteome</keyword>
<name>A0A1G6AWG5_9STRE</name>
<dbReference type="EMBL" id="FMXP01000007">
    <property type="protein sequence ID" value="SDB12730.1"/>
    <property type="molecule type" value="Genomic_DNA"/>
</dbReference>